<organism evidence="2">
    <name type="scientific">Anopheles darlingi</name>
    <name type="common">Mosquito</name>
    <dbReference type="NCBI Taxonomy" id="43151"/>
    <lineage>
        <taxon>Eukaryota</taxon>
        <taxon>Metazoa</taxon>
        <taxon>Ecdysozoa</taxon>
        <taxon>Arthropoda</taxon>
        <taxon>Hexapoda</taxon>
        <taxon>Insecta</taxon>
        <taxon>Pterygota</taxon>
        <taxon>Neoptera</taxon>
        <taxon>Endopterygota</taxon>
        <taxon>Diptera</taxon>
        <taxon>Nematocera</taxon>
        <taxon>Culicoidea</taxon>
        <taxon>Culicidae</taxon>
        <taxon>Anophelinae</taxon>
        <taxon>Anopheles</taxon>
    </lineage>
</organism>
<dbReference type="AlphaFoldDB" id="A0A2M4D1A2"/>
<evidence type="ECO:0000313" key="2">
    <source>
        <dbReference type="EMBL" id="MBW71352.1"/>
    </source>
</evidence>
<sequence length="91" mass="10776">MFKLSTITKFFNFICLCFLLCLQSSQLTQRPLLLFSPWGFTHRTSQRERDQSNIRTRCSRGKLWDRSTRNALSSHIYPISHRFRALSGAHR</sequence>
<proteinExistence type="predicted"/>
<evidence type="ECO:0000256" key="1">
    <source>
        <dbReference type="SAM" id="SignalP"/>
    </source>
</evidence>
<dbReference type="EMBL" id="GGFL01007174">
    <property type="protein sequence ID" value="MBW71352.1"/>
    <property type="molecule type" value="Transcribed_RNA"/>
</dbReference>
<name>A0A2M4D1A2_ANODA</name>
<keyword evidence="1" id="KW-0732">Signal</keyword>
<accession>A0A2M4D1A2</accession>
<feature type="chain" id="PRO_5014869679" evidence="1">
    <location>
        <begin position="28"/>
        <end position="91"/>
    </location>
</feature>
<feature type="signal peptide" evidence="1">
    <location>
        <begin position="1"/>
        <end position="27"/>
    </location>
</feature>
<protein>
    <submittedName>
        <fullName evidence="2">Putative secreted protein</fullName>
    </submittedName>
</protein>
<reference evidence="2" key="1">
    <citation type="submission" date="2018-01" db="EMBL/GenBank/DDBJ databases">
        <title>An insight into the sialome of Amazonian anophelines.</title>
        <authorList>
            <person name="Ribeiro J.M."/>
            <person name="Scarpassa V."/>
            <person name="Calvo E."/>
        </authorList>
    </citation>
    <scope>NUCLEOTIDE SEQUENCE</scope>
</reference>